<evidence type="ECO:0000313" key="2">
    <source>
        <dbReference type="Proteomes" id="UP000427150"/>
    </source>
</evidence>
<evidence type="ECO:0000313" key="1">
    <source>
        <dbReference type="EMBL" id="QGJ92585.1"/>
    </source>
</evidence>
<dbReference type="Proteomes" id="UP000427150">
    <property type="component" value="Segment"/>
</dbReference>
<sequence length="146" mass="16246">MCHMGSNEEQWTDADRDRWSTYVIDWIRRRSLTRAQAAEVLGLSGSTMTQWCKHGDRPSVTNAEAFGEHIGGGAEEGRRMGGYPAAMDGKPTIEDVHKELGEVKAMLQMLLEEADPQLLTRKGVVTMMSAAKQVKPTLYREDAPPL</sequence>
<accession>A0A649VKD3</accession>
<organism evidence="1 2">
    <name type="scientific">Mycobacterium phage Stark</name>
    <dbReference type="NCBI Taxonomy" id="2656606"/>
    <lineage>
        <taxon>Viruses</taxon>
        <taxon>Duplodnaviria</taxon>
        <taxon>Heunggongvirae</taxon>
        <taxon>Uroviricota</taxon>
        <taxon>Caudoviricetes</taxon>
        <taxon>Kostyavirus</taxon>
        <taxon>Kostyavirus CJW1</taxon>
    </lineage>
</organism>
<dbReference type="GO" id="GO:0003677">
    <property type="term" value="F:DNA binding"/>
    <property type="evidence" value="ECO:0007669"/>
    <property type="project" value="InterPro"/>
</dbReference>
<dbReference type="InterPro" id="IPR010982">
    <property type="entry name" value="Lambda_DNA-bd_dom_sf"/>
</dbReference>
<dbReference type="EMBL" id="MN586019">
    <property type="protein sequence ID" value="QGJ92585.1"/>
    <property type="molecule type" value="Genomic_DNA"/>
</dbReference>
<dbReference type="SUPFAM" id="SSF47413">
    <property type="entry name" value="lambda repressor-like DNA-binding domains"/>
    <property type="match status" value="1"/>
</dbReference>
<reference evidence="1 2" key="1">
    <citation type="submission" date="2019-10" db="EMBL/GenBank/DDBJ databases">
        <authorList>
            <person name="Curtis N."/>
            <person name="Garlena R.A."/>
            <person name="Russell D.A."/>
            <person name="Pope W.H."/>
            <person name="Jacobs-Sera D."/>
            <person name="Hatfull G.F."/>
        </authorList>
    </citation>
    <scope>NUCLEOTIDE SEQUENCE [LARGE SCALE GENOMIC DNA]</scope>
</reference>
<proteinExistence type="predicted"/>
<gene>
    <name evidence="1" type="primary">56</name>
    <name evidence="1" type="ORF">SEA_STARK_56</name>
</gene>
<name>A0A649VKD3_9CAUD</name>
<protein>
    <submittedName>
        <fullName evidence="1">Immunity repressor</fullName>
    </submittedName>
</protein>